<dbReference type="Proteomes" id="UP000308600">
    <property type="component" value="Unassembled WGS sequence"/>
</dbReference>
<evidence type="ECO:0000313" key="2">
    <source>
        <dbReference type="Proteomes" id="UP000308600"/>
    </source>
</evidence>
<protein>
    <submittedName>
        <fullName evidence="1">Uncharacterized protein</fullName>
    </submittedName>
</protein>
<name>A0ACD3B7P8_9AGAR</name>
<proteinExistence type="predicted"/>
<gene>
    <name evidence="1" type="ORF">BDN72DRAFT_893677</name>
</gene>
<keyword evidence="2" id="KW-1185">Reference proteome</keyword>
<organism evidence="1 2">
    <name type="scientific">Pluteus cervinus</name>
    <dbReference type="NCBI Taxonomy" id="181527"/>
    <lineage>
        <taxon>Eukaryota</taxon>
        <taxon>Fungi</taxon>
        <taxon>Dikarya</taxon>
        <taxon>Basidiomycota</taxon>
        <taxon>Agaricomycotina</taxon>
        <taxon>Agaricomycetes</taxon>
        <taxon>Agaricomycetidae</taxon>
        <taxon>Agaricales</taxon>
        <taxon>Pluteineae</taxon>
        <taxon>Pluteaceae</taxon>
        <taxon>Pluteus</taxon>
    </lineage>
</organism>
<sequence>MGALDDKITAVEAALEKQPPFCTGLMEINEQSSAMFYRKEGNSAGFISFVSADVENLQALTDACTPAKFGRGNQDVYDESYRKARKMNTKDFMMAFDPSPIVKSIRQTLLDGEDQSANLELELYQLNVYDKGSFFKAHRDTPRSRDMFASLVIVFPAAHEGGKLLLRHDGEEWTFDSADMLSKATTPSAAFIAFYSDVEHEVTMVESGYRVTITYNIYRGRKKKAKGPAVKSTIQSNRNIDASVLKTTISSLLQDPECLPQGGYYGFGLRFLYPAFGGADFDLQTMLEQLKGSDSIINQVCTSLSLKTSLRIFINDVSSYNSSTGSILLKSPKEFENSCEEVEDLMYALESHGIREIYNWQKFPSRDVAEDYDSEEEYCPDGATWPVLWLSSPTASVEYSSDYISYGNEPSMGNVYGWVCLIVKVGPVSGRETEK</sequence>
<reference evidence="1 2" key="1">
    <citation type="journal article" date="2019" name="Nat. Ecol. Evol.">
        <title>Megaphylogeny resolves global patterns of mushroom evolution.</title>
        <authorList>
            <person name="Varga T."/>
            <person name="Krizsan K."/>
            <person name="Foldi C."/>
            <person name="Dima B."/>
            <person name="Sanchez-Garcia M."/>
            <person name="Sanchez-Ramirez S."/>
            <person name="Szollosi G.J."/>
            <person name="Szarkandi J.G."/>
            <person name="Papp V."/>
            <person name="Albert L."/>
            <person name="Andreopoulos W."/>
            <person name="Angelini C."/>
            <person name="Antonin V."/>
            <person name="Barry K.W."/>
            <person name="Bougher N.L."/>
            <person name="Buchanan P."/>
            <person name="Buyck B."/>
            <person name="Bense V."/>
            <person name="Catcheside P."/>
            <person name="Chovatia M."/>
            <person name="Cooper J."/>
            <person name="Damon W."/>
            <person name="Desjardin D."/>
            <person name="Finy P."/>
            <person name="Geml J."/>
            <person name="Haridas S."/>
            <person name="Hughes K."/>
            <person name="Justo A."/>
            <person name="Karasinski D."/>
            <person name="Kautmanova I."/>
            <person name="Kiss B."/>
            <person name="Kocsube S."/>
            <person name="Kotiranta H."/>
            <person name="LaButti K.M."/>
            <person name="Lechner B.E."/>
            <person name="Liimatainen K."/>
            <person name="Lipzen A."/>
            <person name="Lukacs Z."/>
            <person name="Mihaltcheva S."/>
            <person name="Morgado L.N."/>
            <person name="Niskanen T."/>
            <person name="Noordeloos M.E."/>
            <person name="Ohm R.A."/>
            <person name="Ortiz-Santana B."/>
            <person name="Ovrebo C."/>
            <person name="Racz N."/>
            <person name="Riley R."/>
            <person name="Savchenko A."/>
            <person name="Shiryaev A."/>
            <person name="Soop K."/>
            <person name="Spirin V."/>
            <person name="Szebenyi C."/>
            <person name="Tomsovsky M."/>
            <person name="Tulloss R.E."/>
            <person name="Uehling J."/>
            <person name="Grigoriev I.V."/>
            <person name="Vagvolgyi C."/>
            <person name="Papp T."/>
            <person name="Martin F.M."/>
            <person name="Miettinen O."/>
            <person name="Hibbett D.S."/>
            <person name="Nagy L.G."/>
        </authorList>
    </citation>
    <scope>NUCLEOTIDE SEQUENCE [LARGE SCALE GENOMIC DNA]</scope>
    <source>
        <strain evidence="1 2">NL-1719</strain>
    </source>
</reference>
<accession>A0ACD3B7P8</accession>
<evidence type="ECO:0000313" key="1">
    <source>
        <dbReference type="EMBL" id="TFK73714.1"/>
    </source>
</evidence>
<dbReference type="EMBL" id="ML208273">
    <property type="protein sequence ID" value="TFK73714.1"/>
    <property type="molecule type" value="Genomic_DNA"/>
</dbReference>